<organism evidence="7 8">
    <name type="scientific">Blyttiomyces helicus</name>
    <dbReference type="NCBI Taxonomy" id="388810"/>
    <lineage>
        <taxon>Eukaryota</taxon>
        <taxon>Fungi</taxon>
        <taxon>Fungi incertae sedis</taxon>
        <taxon>Chytridiomycota</taxon>
        <taxon>Chytridiomycota incertae sedis</taxon>
        <taxon>Chytridiomycetes</taxon>
        <taxon>Chytridiomycetes incertae sedis</taxon>
        <taxon>Blyttiomyces</taxon>
    </lineage>
</organism>
<dbReference type="PROSITE" id="PS00141">
    <property type="entry name" value="ASP_PROTEASE"/>
    <property type="match status" value="1"/>
</dbReference>
<dbReference type="PROSITE" id="PS51767">
    <property type="entry name" value="PEPTIDASE_A1"/>
    <property type="match status" value="1"/>
</dbReference>
<feature type="chain" id="PRO_5020759561" evidence="5">
    <location>
        <begin position="18"/>
        <end position="419"/>
    </location>
</feature>
<keyword evidence="2 4" id="KW-0064">Aspartyl protease</keyword>
<dbReference type="OrthoDB" id="2747330at2759"/>
<keyword evidence="8" id="KW-1185">Reference proteome</keyword>
<feature type="active site" evidence="3">
    <location>
        <position position="300"/>
    </location>
</feature>
<proteinExistence type="inferred from homology"/>
<accession>A0A4P9WNT3</accession>
<protein>
    <submittedName>
        <fullName evidence="7">Aspartic peptidase domain-containing protein</fullName>
    </submittedName>
</protein>
<gene>
    <name evidence="7" type="ORF">BDK51DRAFT_28396</name>
</gene>
<dbReference type="InterPro" id="IPR021109">
    <property type="entry name" value="Peptidase_aspartic_dom_sf"/>
</dbReference>
<feature type="signal peptide" evidence="5">
    <location>
        <begin position="1"/>
        <end position="17"/>
    </location>
</feature>
<comment type="similarity">
    <text evidence="1 4">Belongs to the peptidase A1 family.</text>
</comment>
<keyword evidence="5" id="KW-0732">Signal</keyword>
<dbReference type="InterPro" id="IPR033121">
    <property type="entry name" value="PEPTIDASE_A1"/>
</dbReference>
<dbReference type="InterPro" id="IPR001461">
    <property type="entry name" value="Aspartic_peptidase_A1"/>
</dbReference>
<feature type="active site" evidence="3">
    <location>
        <position position="114"/>
    </location>
</feature>
<dbReference type="GO" id="GO:0004190">
    <property type="term" value="F:aspartic-type endopeptidase activity"/>
    <property type="evidence" value="ECO:0007669"/>
    <property type="project" value="UniProtKB-KW"/>
</dbReference>
<keyword evidence="4" id="KW-0645">Protease</keyword>
<evidence type="ECO:0000256" key="2">
    <source>
        <dbReference type="ARBA" id="ARBA00022750"/>
    </source>
</evidence>
<dbReference type="AlphaFoldDB" id="A0A4P9WNT3"/>
<dbReference type="Gene3D" id="2.40.70.10">
    <property type="entry name" value="Acid Proteases"/>
    <property type="match status" value="2"/>
</dbReference>
<dbReference type="EMBL" id="KZ993817">
    <property type="protein sequence ID" value="RKO94801.1"/>
    <property type="molecule type" value="Genomic_DNA"/>
</dbReference>
<evidence type="ECO:0000256" key="3">
    <source>
        <dbReference type="PIRSR" id="PIRSR601461-1"/>
    </source>
</evidence>
<dbReference type="CDD" id="cd05471">
    <property type="entry name" value="pepsin_like"/>
    <property type="match status" value="1"/>
</dbReference>
<dbReference type="GO" id="GO:0006508">
    <property type="term" value="P:proteolysis"/>
    <property type="evidence" value="ECO:0007669"/>
    <property type="project" value="UniProtKB-KW"/>
</dbReference>
<dbReference type="SUPFAM" id="SSF50630">
    <property type="entry name" value="Acid proteases"/>
    <property type="match status" value="1"/>
</dbReference>
<name>A0A4P9WNT3_9FUNG</name>
<reference evidence="8" key="1">
    <citation type="journal article" date="2018" name="Nat. Microbiol.">
        <title>Leveraging single-cell genomics to expand the fungal tree of life.</title>
        <authorList>
            <person name="Ahrendt S.R."/>
            <person name="Quandt C.A."/>
            <person name="Ciobanu D."/>
            <person name="Clum A."/>
            <person name="Salamov A."/>
            <person name="Andreopoulos B."/>
            <person name="Cheng J.F."/>
            <person name="Woyke T."/>
            <person name="Pelin A."/>
            <person name="Henrissat B."/>
            <person name="Reynolds N.K."/>
            <person name="Benny G.L."/>
            <person name="Smith M.E."/>
            <person name="James T.Y."/>
            <person name="Grigoriev I.V."/>
        </authorList>
    </citation>
    <scope>NUCLEOTIDE SEQUENCE [LARGE SCALE GENOMIC DNA]</scope>
</reference>
<sequence length="419" mass="43891">MPPALLILLALAAAATASPLVNPSTSLAEVITPASPLVNDTSVPAPVSVAIARKYTGDSPGARAKANLPFALARFSKKSKLAKRGSSPMIYSGKLFYYTTVTVGNGQTVETFLDTGSDDFWISGPNCQSPVGNCKLPGKLINLTDPTIHSTGETFLDEYAAGNVYGNIYYGPYTLAGATTQKGHFGVSFFETNSFAELQALLGLGFNFQDTTGIDAVGQIPIVALKLKSFSFYLSNSDGTGVFTTNGYNASLFSGKLTYEKITDLGGYWGFPVSAGTVKVGENSAGDITDGGQTPQIIVDSGTTFIVLPTNVVKKIWKETGATVENSGDGTSWTTATIPCSVAKTGPDVSLTYSATTYAVPASIYVINYGGGKTCLSGFSGGAEDSGYSILGDVFLREWYSVFDIANHRIGFAKAVHPA</sequence>
<evidence type="ECO:0000256" key="5">
    <source>
        <dbReference type="SAM" id="SignalP"/>
    </source>
</evidence>
<dbReference type="PANTHER" id="PTHR47966:SF51">
    <property type="entry name" value="BETA-SITE APP-CLEAVING ENZYME, ISOFORM A-RELATED"/>
    <property type="match status" value="1"/>
</dbReference>
<dbReference type="PRINTS" id="PR00792">
    <property type="entry name" value="PEPSIN"/>
</dbReference>
<evidence type="ECO:0000313" key="8">
    <source>
        <dbReference type="Proteomes" id="UP000269721"/>
    </source>
</evidence>
<evidence type="ECO:0000256" key="4">
    <source>
        <dbReference type="RuleBase" id="RU000454"/>
    </source>
</evidence>
<keyword evidence="4" id="KW-0378">Hydrolase</keyword>
<evidence type="ECO:0000256" key="1">
    <source>
        <dbReference type="ARBA" id="ARBA00007447"/>
    </source>
</evidence>
<dbReference type="InterPro" id="IPR034164">
    <property type="entry name" value="Pepsin-like_dom"/>
</dbReference>
<dbReference type="InterPro" id="IPR001969">
    <property type="entry name" value="Aspartic_peptidase_AS"/>
</dbReference>
<evidence type="ECO:0000313" key="7">
    <source>
        <dbReference type="EMBL" id="RKO94801.1"/>
    </source>
</evidence>
<feature type="domain" description="Peptidase A1" evidence="6">
    <location>
        <begin position="97"/>
        <end position="413"/>
    </location>
</feature>
<dbReference type="Proteomes" id="UP000269721">
    <property type="component" value="Unassembled WGS sequence"/>
</dbReference>
<dbReference type="PANTHER" id="PTHR47966">
    <property type="entry name" value="BETA-SITE APP-CLEAVING ENZYME, ISOFORM A-RELATED"/>
    <property type="match status" value="1"/>
</dbReference>
<dbReference type="Pfam" id="PF00026">
    <property type="entry name" value="Asp"/>
    <property type="match status" value="1"/>
</dbReference>
<evidence type="ECO:0000259" key="6">
    <source>
        <dbReference type="PROSITE" id="PS51767"/>
    </source>
</evidence>